<feature type="region of interest" description="Disordered" evidence="1">
    <location>
        <begin position="102"/>
        <end position="125"/>
    </location>
</feature>
<dbReference type="Gene3D" id="1.50.10.20">
    <property type="match status" value="1"/>
</dbReference>
<dbReference type="InterPro" id="IPR005198">
    <property type="entry name" value="Glyco_hydro_76"/>
</dbReference>
<keyword evidence="2" id="KW-0472">Membrane</keyword>
<protein>
    <recommendedName>
        <fullName evidence="5">Alpha-1,6-mannanase</fullName>
    </recommendedName>
</protein>
<evidence type="ECO:0000313" key="4">
    <source>
        <dbReference type="Proteomes" id="UP000002037"/>
    </source>
</evidence>
<dbReference type="Proteomes" id="UP000002037">
    <property type="component" value="Unassembled WGS sequence"/>
</dbReference>
<dbReference type="PANTHER" id="PTHR47791">
    <property type="entry name" value="MEIOTICALLY UP-REGULATED GENE 191 PROTEIN"/>
    <property type="match status" value="1"/>
</dbReference>
<keyword evidence="2" id="KW-0812">Transmembrane</keyword>
<dbReference type="InterPro" id="IPR053169">
    <property type="entry name" value="MUG_Protein"/>
</dbReference>
<dbReference type="Pfam" id="PF03663">
    <property type="entry name" value="Glyco_hydro_76"/>
    <property type="match status" value="1"/>
</dbReference>
<dbReference type="PANTHER" id="PTHR47791:SF3">
    <property type="entry name" value="MEIOTICALLY UP-REGULATED GENE 191 PROTEIN"/>
    <property type="match status" value="1"/>
</dbReference>
<dbReference type="HOGENOM" id="CLU_034119_1_0_1"/>
<keyword evidence="4" id="KW-1185">Reference proteome</keyword>
<dbReference type="OrthoDB" id="9984024at2759"/>
<evidence type="ECO:0000256" key="1">
    <source>
        <dbReference type="SAM" id="MobiDB-lite"/>
    </source>
</evidence>
<dbReference type="STRING" id="294747.C5M5H2"/>
<evidence type="ECO:0008006" key="5">
    <source>
        <dbReference type="Google" id="ProtNLM"/>
    </source>
</evidence>
<dbReference type="eggNOG" id="ENOG502QR9C">
    <property type="taxonomic scope" value="Eukaryota"/>
</dbReference>
<dbReference type="EMBL" id="GG692396">
    <property type="protein sequence ID" value="EER34242.1"/>
    <property type="molecule type" value="Genomic_DNA"/>
</dbReference>
<proteinExistence type="predicted"/>
<dbReference type="AlphaFoldDB" id="C5M5H2"/>
<feature type="transmembrane region" description="Helical" evidence="2">
    <location>
        <begin position="21"/>
        <end position="41"/>
    </location>
</feature>
<keyword evidence="2" id="KW-1133">Transmembrane helix</keyword>
<name>C5M5H2_CANTT</name>
<dbReference type="KEGG" id="ctp:CTRG_01102"/>
<evidence type="ECO:0000313" key="3">
    <source>
        <dbReference type="EMBL" id="EER34242.1"/>
    </source>
</evidence>
<evidence type="ECO:0000256" key="2">
    <source>
        <dbReference type="SAM" id="Phobius"/>
    </source>
</evidence>
<dbReference type="GeneID" id="8301615"/>
<dbReference type="VEuPathDB" id="FungiDB:CTRG_01102"/>
<organism evidence="3 4">
    <name type="scientific">Candida tropicalis (strain ATCC MYA-3404 / T1)</name>
    <name type="common">Yeast</name>
    <dbReference type="NCBI Taxonomy" id="294747"/>
    <lineage>
        <taxon>Eukaryota</taxon>
        <taxon>Fungi</taxon>
        <taxon>Dikarya</taxon>
        <taxon>Ascomycota</taxon>
        <taxon>Saccharomycotina</taxon>
        <taxon>Pichiomycetes</taxon>
        <taxon>Debaryomycetaceae</taxon>
        <taxon>Candida/Lodderomyces clade</taxon>
        <taxon>Candida</taxon>
    </lineage>
</organism>
<reference evidence="3 4" key="1">
    <citation type="journal article" date="2009" name="Nature">
        <title>Evolution of pathogenicity and sexual reproduction in eight Candida genomes.</title>
        <authorList>
            <person name="Butler G."/>
            <person name="Rasmussen M.D."/>
            <person name="Lin M.F."/>
            <person name="Santos M.A."/>
            <person name="Sakthikumar S."/>
            <person name="Munro C.A."/>
            <person name="Rheinbay E."/>
            <person name="Grabherr M."/>
            <person name="Forche A."/>
            <person name="Reedy J.L."/>
            <person name="Agrafioti I."/>
            <person name="Arnaud M.B."/>
            <person name="Bates S."/>
            <person name="Brown A.J."/>
            <person name="Brunke S."/>
            <person name="Costanzo M.C."/>
            <person name="Fitzpatrick D.A."/>
            <person name="de Groot P.W."/>
            <person name="Harris D."/>
            <person name="Hoyer L.L."/>
            <person name="Hube B."/>
            <person name="Klis F.M."/>
            <person name="Kodira C."/>
            <person name="Lennard N."/>
            <person name="Logue M.E."/>
            <person name="Martin R."/>
            <person name="Neiman A.M."/>
            <person name="Nikolaou E."/>
            <person name="Quail M.A."/>
            <person name="Quinn J."/>
            <person name="Santos M.C."/>
            <person name="Schmitzberger F.F."/>
            <person name="Sherlock G."/>
            <person name="Shah P."/>
            <person name="Silverstein K.A."/>
            <person name="Skrzypek M.S."/>
            <person name="Soll D."/>
            <person name="Staggs R."/>
            <person name="Stansfield I."/>
            <person name="Stumpf M.P."/>
            <person name="Sudbery P.E."/>
            <person name="Srikantha T."/>
            <person name="Zeng Q."/>
            <person name="Berman J."/>
            <person name="Berriman M."/>
            <person name="Heitman J."/>
            <person name="Gow N.A."/>
            <person name="Lorenz M.C."/>
            <person name="Birren B.W."/>
            <person name="Kellis M."/>
            <person name="Cuomo C.A."/>
        </authorList>
    </citation>
    <scope>NUCLEOTIDE SEQUENCE [LARGE SCALE GENOMIC DNA]</scope>
    <source>
        <strain evidence="4">ATCC MYA-3404 / T1</strain>
    </source>
</reference>
<gene>
    <name evidence="3" type="ORF">CTRG_01102</name>
</gene>
<dbReference type="RefSeq" id="XP_002546797.1">
    <property type="nucleotide sequence ID" value="XM_002546751.1"/>
</dbReference>
<dbReference type="InterPro" id="IPR008928">
    <property type="entry name" value="6-hairpin_glycosidase_sf"/>
</dbReference>
<dbReference type="SUPFAM" id="SSF48208">
    <property type="entry name" value="Six-hairpin glycosidases"/>
    <property type="match status" value="1"/>
</dbReference>
<accession>C5M5H2</accession>
<sequence length="519" mass="56960">MFKGGRRTTDSKGEYINRLRSLLVSGFFLFSFIFFFDLVLLNLELQLRSFMNPLLVLLFLSLTSAAPANVIIRTVVVTAPVQVVTVSANGAGPVPISTASVTTTTSASAKPTTSSSTSTTSSSLSSATSSSSVASSSSSAPASAASSVLSSQSQTGNSFYNTVFKLWQRFWISNKGKWNDDDEICGDGEYSMPVLWNMAVLGKAIANTGDKSGVDVTLERIMDYHDPETGAFFATPNNGEEIYSDDNAQLAWVFIQGYKLTGNKDYLQSAKDIMSYIKTQWGPNGGVIWKKDKNYIASISTIEAALTAVRLYEVDNSDSSLLDFAYDCVNFMFDHLQDPSDHLFYDGTDKNDLSQIDKGKLTYTVGCALSTLAHLHNFKNDKDMLNKALQLAQAATDTEGAFYTDNGLWNNNLEYVHLLFVGFADAFQLSDEFGKFKDEVVRQGNYIYEYLQDPNDQSLYFNSISKSTASTYQRYSKSFAGSFTQDNSIFCSNDPSKPAKKSLLVNASAAQILHAMANF</sequence>
<dbReference type="GO" id="GO:0005975">
    <property type="term" value="P:carbohydrate metabolic process"/>
    <property type="evidence" value="ECO:0007669"/>
    <property type="project" value="InterPro"/>
</dbReference>